<organism evidence="14 15">
    <name type="scientific">Dimargaris cristalligena</name>
    <dbReference type="NCBI Taxonomy" id="215637"/>
    <lineage>
        <taxon>Eukaryota</taxon>
        <taxon>Fungi</taxon>
        <taxon>Fungi incertae sedis</taxon>
        <taxon>Zoopagomycota</taxon>
        <taxon>Kickxellomycotina</taxon>
        <taxon>Dimargaritomycetes</taxon>
        <taxon>Dimargaritales</taxon>
        <taxon>Dimargaritaceae</taxon>
        <taxon>Dimargaris</taxon>
    </lineage>
</organism>
<dbReference type="STRING" id="215637.A0A4P9ZYX5"/>
<keyword evidence="4" id="KW-0813">Transport</keyword>
<evidence type="ECO:0000256" key="5">
    <source>
        <dbReference type="ARBA" id="ARBA00022692"/>
    </source>
</evidence>
<dbReference type="PANTHER" id="PTHR13269:SF6">
    <property type="entry name" value="NUCLEOPORIN NDC1"/>
    <property type="match status" value="1"/>
</dbReference>
<evidence type="ECO:0000256" key="7">
    <source>
        <dbReference type="ARBA" id="ARBA00022927"/>
    </source>
</evidence>
<evidence type="ECO:0000313" key="15">
    <source>
        <dbReference type="Proteomes" id="UP000268162"/>
    </source>
</evidence>
<dbReference type="GO" id="GO:0031965">
    <property type="term" value="C:nuclear membrane"/>
    <property type="evidence" value="ECO:0007669"/>
    <property type="project" value="UniProtKB-SubCell"/>
</dbReference>
<gene>
    <name evidence="14" type="ORF">BJ085DRAFT_33264</name>
</gene>
<feature type="transmembrane region" description="Helical" evidence="13">
    <location>
        <begin position="160"/>
        <end position="179"/>
    </location>
</feature>
<sequence>MAKPLSSSAATYATIDYTQICRTLLGRRWLDSVGILAGLSVCLGLLFSFQPTRGLWGSLAHLVQSSRLYSMIHIFIVLFALSLLSKKHFQVDRTVHSSRIVKLQLLARPESWKIVASYTLASFLLSGVYLRLVYHEAAVPTPLLPRANPANPLYINTSRAMWNCAVSLLGFVYGWHIVWSERLHLRFTPLHQSRFFTLKGRLPTVFANSTRFAWRFLCAFVPVYFIIHPTMTAINAFLASLDLSGTTVTPPGNPIWSPTWLIHIYLSALFMLISWEAQLAIFEVIFTEPMDVAPLSMDSNACLCDGLTPLRSSLLSGMADTLYEYYSPSDRQLVRYHAFYELARLARFSPKQRHQLFQDIDRSQTMWQGVASQCFGVLDQAVNTLQAKSAPEKTNPVLPPTDLSITPVDPLANITMRRRGAYISDLLDPALKQGNAPTSSSPSLGSTRAPAAPKSMDGYLFNLAASFLKKSKIGKELLLRVSNDASITIFADFQLQLWAIQAIGDLTYHSLREDPFGSVHPQIGRILERLVEYLILLEDFSRTPYYRTLSLTNGQANATGSSSSALFRNSPHQRLHRQAYALIQALQTTIYLIITTFYEHLAQYKFTPRCAKKLQNFVQFRE</sequence>
<evidence type="ECO:0000256" key="10">
    <source>
        <dbReference type="ARBA" id="ARBA00023132"/>
    </source>
</evidence>
<dbReference type="GO" id="GO:0030674">
    <property type="term" value="F:protein-macromolecule adaptor activity"/>
    <property type="evidence" value="ECO:0007669"/>
    <property type="project" value="TreeGrafter"/>
</dbReference>
<keyword evidence="12" id="KW-0539">Nucleus</keyword>
<feature type="transmembrane region" description="Helical" evidence="13">
    <location>
        <begin position="216"/>
        <end position="240"/>
    </location>
</feature>
<dbReference type="GO" id="GO:0005816">
    <property type="term" value="C:spindle pole body"/>
    <property type="evidence" value="ECO:0007669"/>
    <property type="project" value="TreeGrafter"/>
</dbReference>
<keyword evidence="5 13" id="KW-0812">Transmembrane</keyword>
<feature type="transmembrane region" description="Helical" evidence="13">
    <location>
        <begin position="114"/>
        <end position="134"/>
    </location>
</feature>
<keyword evidence="7" id="KW-0653">Protein transport</keyword>
<keyword evidence="6" id="KW-0509">mRNA transport</keyword>
<keyword evidence="9" id="KW-0811">Translocation</keyword>
<feature type="transmembrane region" description="Helical" evidence="13">
    <location>
        <begin position="29"/>
        <end position="48"/>
    </location>
</feature>
<keyword evidence="15" id="KW-1185">Reference proteome</keyword>
<evidence type="ECO:0000256" key="11">
    <source>
        <dbReference type="ARBA" id="ARBA00023136"/>
    </source>
</evidence>
<evidence type="ECO:0000256" key="12">
    <source>
        <dbReference type="ARBA" id="ARBA00023242"/>
    </source>
</evidence>
<dbReference type="OrthoDB" id="67850at2759"/>
<evidence type="ECO:0000256" key="13">
    <source>
        <dbReference type="SAM" id="Phobius"/>
    </source>
</evidence>
<evidence type="ECO:0000256" key="3">
    <source>
        <dbReference type="ARBA" id="ARBA00005760"/>
    </source>
</evidence>
<evidence type="ECO:0000256" key="1">
    <source>
        <dbReference type="ARBA" id="ARBA00004232"/>
    </source>
</evidence>
<protein>
    <submittedName>
        <fullName evidence="14">Nucleoporin protein Ndc1-Nup</fullName>
    </submittedName>
</protein>
<name>A0A4P9ZYX5_9FUNG</name>
<keyword evidence="8 13" id="KW-1133">Transmembrane helix</keyword>
<dbReference type="GO" id="GO:0051028">
    <property type="term" value="P:mRNA transport"/>
    <property type="evidence" value="ECO:0007669"/>
    <property type="project" value="UniProtKB-KW"/>
</dbReference>
<proteinExistence type="inferred from homology"/>
<evidence type="ECO:0000256" key="8">
    <source>
        <dbReference type="ARBA" id="ARBA00022989"/>
    </source>
</evidence>
<dbReference type="InterPro" id="IPR019049">
    <property type="entry name" value="Nucleoporin_prot_Ndc1/Nup"/>
</dbReference>
<evidence type="ECO:0000256" key="6">
    <source>
        <dbReference type="ARBA" id="ARBA00022816"/>
    </source>
</evidence>
<dbReference type="Pfam" id="PF09531">
    <property type="entry name" value="Ndc1_Nup"/>
    <property type="match status" value="1"/>
</dbReference>
<dbReference type="EMBL" id="ML002320">
    <property type="protein sequence ID" value="RKP38887.1"/>
    <property type="molecule type" value="Genomic_DNA"/>
</dbReference>
<comment type="similarity">
    <text evidence="3">Belongs to the NDC1 family.</text>
</comment>
<evidence type="ECO:0000313" key="14">
    <source>
        <dbReference type="EMBL" id="RKP38887.1"/>
    </source>
</evidence>
<evidence type="ECO:0000256" key="4">
    <source>
        <dbReference type="ARBA" id="ARBA00022448"/>
    </source>
</evidence>
<reference evidence="15" key="1">
    <citation type="journal article" date="2018" name="Nat. Microbiol.">
        <title>Leveraging single-cell genomics to expand the fungal tree of life.</title>
        <authorList>
            <person name="Ahrendt S.R."/>
            <person name="Quandt C.A."/>
            <person name="Ciobanu D."/>
            <person name="Clum A."/>
            <person name="Salamov A."/>
            <person name="Andreopoulos B."/>
            <person name="Cheng J.F."/>
            <person name="Woyke T."/>
            <person name="Pelin A."/>
            <person name="Henrissat B."/>
            <person name="Reynolds N.K."/>
            <person name="Benny G.L."/>
            <person name="Smith M.E."/>
            <person name="James T.Y."/>
            <person name="Grigoriev I.V."/>
        </authorList>
    </citation>
    <scope>NUCLEOTIDE SEQUENCE [LARGE SCALE GENOMIC DNA]</scope>
    <source>
        <strain evidence="15">RSA 468</strain>
    </source>
</reference>
<dbReference type="GO" id="GO:0015031">
    <property type="term" value="P:protein transport"/>
    <property type="evidence" value="ECO:0007669"/>
    <property type="project" value="UniProtKB-KW"/>
</dbReference>
<evidence type="ECO:0000256" key="9">
    <source>
        <dbReference type="ARBA" id="ARBA00023010"/>
    </source>
</evidence>
<dbReference type="GO" id="GO:0070762">
    <property type="term" value="C:nuclear pore transmembrane ring"/>
    <property type="evidence" value="ECO:0007669"/>
    <property type="project" value="TreeGrafter"/>
</dbReference>
<keyword evidence="11 13" id="KW-0472">Membrane</keyword>
<evidence type="ECO:0000256" key="2">
    <source>
        <dbReference type="ARBA" id="ARBA00004567"/>
    </source>
</evidence>
<comment type="subcellular location">
    <subcellularLocation>
        <location evidence="1">Nucleus membrane</location>
        <topology evidence="1">Multi-pass membrane protein</topology>
    </subcellularLocation>
    <subcellularLocation>
        <location evidence="2">Nucleus</location>
        <location evidence="2">Nuclear pore complex</location>
    </subcellularLocation>
</comment>
<dbReference type="Proteomes" id="UP000268162">
    <property type="component" value="Unassembled WGS sequence"/>
</dbReference>
<dbReference type="AlphaFoldDB" id="A0A4P9ZYX5"/>
<dbReference type="GO" id="GO:0006999">
    <property type="term" value="P:nuclear pore organization"/>
    <property type="evidence" value="ECO:0007669"/>
    <property type="project" value="TreeGrafter"/>
</dbReference>
<accession>A0A4P9ZYX5</accession>
<dbReference type="PANTHER" id="PTHR13269">
    <property type="entry name" value="NUCLEOPORIN NDC1"/>
    <property type="match status" value="1"/>
</dbReference>
<keyword evidence="10" id="KW-0906">Nuclear pore complex</keyword>
<feature type="transmembrane region" description="Helical" evidence="13">
    <location>
        <begin position="68"/>
        <end position="84"/>
    </location>
</feature>